<dbReference type="SUPFAM" id="SSF50249">
    <property type="entry name" value="Nucleic acid-binding proteins"/>
    <property type="match status" value="1"/>
</dbReference>
<accession>A0A0N5CEF8</accession>
<dbReference type="Gene3D" id="2.40.50.140">
    <property type="entry name" value="Nucleic acid-binding proteins"/>
    <property type="match status" value="1"/>
</dbReference>
<dbReference type="PANTHER" id="PTHR24088">
    <property type="entry name" value="28S RIBOSOMAL PROTEIN S17, MITOCHONDRIAL"/>
    <property type="match status" value="1"/>
</dbReference>
<evidence type="ECO:0000313" key="1">
    <source>
        <dbReference type="Proteomes" id="UP000046392"/>
    </source>
</evidence>
<reference evidence="2" key="1">
    <citation type="submission" date="2017-02" db="UniProtKB">
        <authorList>
            <consortium name="WormBaseParasite"/>
        </authorList>
    </citation>
    <scope>IDENTIFICATION</scope>
</reference>
<organism evidence="1 2">
    <name type="scientific">Strongyloides papillosus</name>
    <name type="common">Intestinal threadworm</name>
    <dbReference type="NCBI Taxonomy" id="174720"/>
    <lineage>
        <taxon>Eukaryota</taxon>
        <taxon>Metazoa</taxon>
        <taxon>Ecdysozoa</taxon>
        <taxon>Nematoda</taxon>
        <taxon>Chromadorea</taxon>
        <taxon>Rhabditida</taxon>
        <taxon>Tylenchina</taxon>
        <taxon>Panagrolaimomorpha</taxon>
        <taxon>Strongyloidoidea</taxon>
        <taxon>Strongyloididae</taxon>
        <taxon>Strongyloides</taxon>
    </lineage>
</organism>
<dbReference type="Proteomes" id="UP000046392">
    <property type="component" value="Unplaced"/>
</dbReference>
<name>A0A0N5CEF8_STREA</name>
<dbReference type="GO" id="GO:0003735">
    <property type="term" value="F:structural constituent of ribosome"/>
    <property type="evidence" value="ECO:0007669"/>
    <property type="project" value="InterPro"/>
</dbReference>
<proteinExistence type="predicted"/>
<keyword evidence="1" id="KW-1185">Reference proteome</keyword>
<evidence type="ECO:0000313" key="2">
    <source>
        <dbReference type="WBParaSite" id="SPAL_0001624700.1"/>
    </source>
</evidence>
<sequence>MPSVVKSIIQQNILFGKVIGLSKIGLRQVPCVQVRCPQNEFNSYLKKYHVKSYDYWAVDTGNKVKIGDSILIKTLSKEIEKPSIDINHQVDRIVFKFGNVVDPVTGKRVIERKFVDEIELEQKLVKSIVEEPEEEELPQGFAKLREVQKQKISEEHSKPTNI</sequence>
<dbReference type="GO" id="GO:0032543">
    <property type="term" value="P:mitochondrial translation"/>
    <property type="evidence" value="ECO:0007669"/>
    <property type="project" value="TreeGrafter"/>
</dbReference>
<dbReference type="InterPro" id="IPR039193">
    <property type="entry name" value="Ribosomal_uS17m_metazoa"/>
</dbReference>
<dbReference type="STRING" id="174720.A0A0N5CEF8"/>
<dbReference type="GO" id="GO:0005763">
    <property type="term" value="C:mitochondrial small ribosomal subunit"/>
    <property type="evidence" value="ECO:0007669"/>
    <property type="project" value="InterPro"/>
</dbReference>
<dbReference type="InterPro" id="IPR012340">
    <property type="entry name" value="NA-bd_OB-fold"/>
</dbReference>
<dbReference type="WBParaSite" id="SPAL_0001624700.1">
    <property type="protein sequence ID" value="SPAL_0001624700.1"/>
    <property type="gene ID" value="SPAL_0001624700"/>
</dbReference>
<protein>
    <submittedName>
        <fullName evidence="2">Nucleic acid-binding protein</fullName>
    </submittedName>
</protein>
<dbReference type="PANTHER" id="PTHR24088:SF0">
    <property type="entry name" value="SMALL RIBOSOMAL SUBUNIT PROTEIN US17M"/>
    <property type="match status" value="1"/>
</dbReference>
<dbReference type="AlphaFoldDB" id="A0A0N5CEF8"/>